<dbReference type="Proteomes" id="UP000309033">
    <property type="component" value="Unassembled WGS sequence"/>
</dbReference>
<keyword evidence="4" id="KW-1185">Reference proteome</keyword>
<dbReference type="Gene3D" id="3.90.220.20">
    <property type="entry name" value="DNA methylase specificity domains"/>
    <property type="match status" value="1"/>
</dbReference>
<dbReference type="GO" id="GO:0009307">
    <property type="term" value="P:DNA restriction-modification system"/>
    <property type="evidence" value="ECO:0007669"/>
    <property type="project" value="UniProtKB-KW"/>
</dbReference>
<comment type="caution">
    <text evidence="3">The sequence shown here is derived from an EMBL/GenBank/DDBJ whole genome shotgun (WGS) entry which is preliminary data.</text>
</comment>
<reference evidence="3" key="1">
    <citation type="submission" date="2019-05" db="EMBL/GenBank/DDBJ databases">
        <title>Isolation, diversity and antifungal activity of Actinobacteria from wheat.</title>
        <authorList>
            <person name="Yu B."/>
        </authorList>
    </citation>
    <scope>NUCLEOTIDE SEQUENCE [LARGE SCALE GENOMIC DNA]</scope>
    <source>
        <strain evidence="3">NEAU-HEGS1-5</strain>
    </source>
</reference>
<evidence type="ECO:0000256" key="2">
    <source>
        <dbReference type="ARBA" id="ARBA00023125"/>
    </source>
</evidence>
<keyword evidence="1" id="KW-0680">Restriction system</keyword>
<accession>A0A5R8ZM48</accession>
<dbReference type="GO" id="GO:0003677">
    <property type="term" value="F:DNA binding"/>
    <property type="evidence" value="ECO:0007669"/>
    <property type="project" value="UniProtKB-KW"/>
</dbReference>
<dbReference type="OrthoDB" id="4168508at2"/>
<evidence type="ECO:0000313" key="4">
    <source>
        <dbReference type="Proteomes" id="UP000309033"/>
    </source>
</evidence>
<evidence type="ECO:0000313" key="3">
    <source>
        <dbReference type="EMBL" id="TLP66425.1"/>
    </source>
</evidence>
<dbReference type="SUPFAM" id="SSF116734">
    <property type="entry name" value="DNA methylase specificity domain"/>
    <property type="match status" value="1"/>
</dbReference>
<organism evidence="3 4">
    <name type="scientific">Microbispora triticiradicis</name>
    <dbReference type="NCBI Taxonomy" id="2200763"/>
    <lineage>
        <taxon>Bacteria</taxon>
        <taxon>Bacillati</taxon>
        <taxon>Actinomycetota</taxon>
        <taxon>Actinomycetes</taxon>
        <taxon>Streptosporangiales</taxon>
        <taxon>Streptosporangiaceae</taxon>
        <taxon>Microbispora</taxon>
    </lineage>
</organism>
<sequence length="319" mass="36118">MVHKPAWFRDDQVFVSYAPTCGINKDGEELYVVDSETGQRTNVIDDRMADDIDRLLSGLTPSTEDTARWISRGPQEPFLAVPVYFDERPQREFEALLKGEDFEGWSSASLGELIDKGWVRASAGHGSPSADLRTGEVPYIKVSDIRAGQVNINPSNRVSSVVAERFWGDQESGLRAWDLITPIRTSKNIGEFAVLMPGQERVVLTKEMLVLRATEDAPFDNFYLLWAMMLKAVRRQWGRVIFMQTNREDVGPRYREIEIPIAPTSGDAETASQAFRTYYIESQKIRDAFLKYLAEDDRHHVFLSSVEAVEEAAEEDSEA</sequence>
<name>A0A5R8ZM48_9ACTN</name>
<proteinExistence type="predicted"/>
<dbReference type="EMBL" id="VANP01000001">
    <property type="protein sequence ID" value="TLP66425.1"/>
    <property type="molecule type" value="Genomic_DNA"/>
</dbReference>
<evidence type="ECO:0000256" key="1">
    <source>
        <dbReference type="ARBA" id="ARBA00022747"/>
    </source>
</evidence>
<protein>
    <recommendedName>
        <fullName evidence="5">Restriction endonuclease subunit S</fullName>
    </recommendedName>
</protein>
<keyword evidence="2" id="KW-0238">DNA-binding</keyword>
<evidence type="ECO:0008006" key="5">
    <source>
        <dbReference type="Google" id="ProtNLM"/>
    </source>
</evidence>
<gene>
    <name evidence="3" type="ORF">FED44_02830</name>
</gene>
<dbReference type="InterPro" id="IPR044946">
    <property type="entry name" value="Restrct_endonuc_typeI_TRD_sf"/>
</dbReference>
<dbReference type="AlphaFoldDB" id="A0A5R8ZM48"/>